<accession>A0A222VJ61</accession>
<evidence type="ECO:0000313" key="1">
    <source>
        <dbReference type="EMBL" id="SDC72441.1"/>
    </source>
</evidence>
<keyword evidence="2" id="KW-1185">Reference proteome</keyword>
<dbReference type="RefSeq" id="WP_091801808.1">
    <property type="nucleotide sequence ID" value="NZ_CP016353.1"/>
</dbReference>
<dbReference type="STRING" id="530584.SAMN05421630_103359"/>
<dbReference type="EMBL" id="FMZE01000003">
    <property type="protein sequence ID" value="SDC72441.1"/>
    <property type="molecule type" value="Genomic_DNA"/>
</dbReference>
<sequence>MTDHYRERGASGWPLLWGPLFALLGYLAERFTGGDRPHTVMWLAVGIGLLWLTSIWVYARRRFLVVRVTDTELVQGREQLPVERIAKLTGVGAPAGTRVLGGGWSVPRKYEELPLKLDDGTVVLAWAWDAEELRDALESVMRKSAP</sequence>
<evidence type="ECO:0000313" key="2">
    <source>
        <dbReference type="Proteomes" id="UP000199494"/>
    </source>
</evidence>
<dbReference type="OrthoDB" id="4773470at2"/>
<organism evidence="1 2">
    <name type="scientific">Prauserella marina</name>
    <dbReference type="NCBI Taxonomy" id="530584"/>
    <lineage>
        <taxon>Bacteria</taxon>
        <taxon>Bacillati</taxon>
        <taxon>Actinomycetota</taxon>
        <taxon>Actinomycetes</taxon>
        <taxon>Pseudonocardiales</taxon>
        <taxon>Pseudonocardiaceae</taxon>
        <taxon>Prauserella</taxon>
    </lineage>
</organism>
<reference evidence="1 2" key="1">
    <citation type="submission" date="2016-10" db="EMBL/GenBank/DDBJ databases">
        <authorList>
            <person name="de Groot N.N."/>
        </authorList>
    </citation>
    <scope>NUCLEOTIDE SEQUENCE [LARGE SCALE GENOMIC DNA]</scope>
    <source>
        <strain evidence="1 2">CGMCC 4.5506</strain>
    </source>
</reference>
<proteinExistence type="predicted"/>
<dbReference type="AlphaFoldDB" id="A0A222VJ61"/>
<protein>
    <submittedName>
        <fullName evidence="1">Uncharacterized protein</fullName>
    </submittedName>
</protein>
<dbReference type="Proteomes" id="UP000199494">
    <property type="component" value="Unassembled WGS sequence"/>
</dbReference>
<gene>
    <name evidence="1" type="ORF">SAMN05421630_103359</name>
</gene>
<dbReference type="KEGG" id="pmad:BAY61_02020"/>
<name>A0A222VJ61_9PSEU</name>